<keyword evidence="4" id="KW-0963">Cytoplasm</keyword>
<dbReference type="GO" id="GO:0042026">
    <property type="term" value="P:protein refolding"/>
    <property type="evidence" value="ECO:0007669"/>
    <property type="project" value="UniProtKB-ARBA"/>
</dbReference>
<dbReference type="GO" id="GO:0005737">
    <property type="term" value="C:cytoplasm"/>
    <property type="evidence" value="ECO:0007669"/>
    <property type="project" value="UniProtKB-SubCell"/>
</dbReference>
<dbReference type="PROSITE" id="PS50059">
    <property type="entry name" value="FKBP_PPIASE"/>
    <property type="match status" value="1"/>
</dbReference>
<dbReference type="SUPFAM" id="SSF54534">
    <property type="entry name" value="FKBP-like"/>
    <property type="match status" value="1"/>
</dbReference>
<protein>
    <recommendedName>
        <fullName evidence="10">Peptidyl-prolyl cis-trans isomerase</fullName>
        <ecNumber evidence="10">5.2.1.8</ecNumber>
    </recommendedName>
</protein>
<organism evidence="12 13">
    <name type="scientific">Pseudooceanicola nanhaiensis</name>
    <dbReference type="NCBI Taxonomy" id="375761"/>
    <lineage>
        <taxon>Bacteria</taxon>
        <taxon>Pseudomonadati</taxon>
        <taxon>Pseudomonadota</taxon>
        <taxon>Alphaproteobacteria</taxon>
        <taxon>Rhodobacterales</taxon>
        <taxon>Paracoccaceae</taxon>
        <taxon>Pseudooceanicola</taxon>
    </lineage>
</organism>
<evidence type="ECO:0000313" key="12">
    <source>
        <dbReference type="EMBL" id="GGM04182.1"/>
    </source>
</evidence>
<dbReference type="Proteomes" id="UP000649829">
    <property type="component" value="Unassembled WGS sequence"/>
</dbReference>
<dbReference type="PANTHER" id="PTHR47861">
    <property type="entry name" value="FKBP-TYPE PEPTIDYL-PROLYL CIS-TRANS ISOMERASE SLYD"/>
    <property type="match status" value="1"/>
</dbReference>
<proteinExistence type="inferred from homology"/>
<comment type="similarity">
    <text evidence="3 10">Belongs to the FKBP-type PPIase family.</text>
</comment>
<evidence type="ECO:0000256" key="5">
    <source>
        <dbReference type="ARBA" id="ARBA00023110"/>
    </source>
</evidence>
<accession>A0A917SY41</accession>
<evidence type="ECO:0000256" key="8">
    <source>
        <dbReference type="ARBA" id="ARBA00037071"/>
    </source>
</evidence>
<evidence type="ECO:0000256" key="10">
    <source>
        <dbReference type="RuleBase" id="RU003915"/>
    </source>
</evidence>
<evidence type="ECO:0000256" key="3">
    <source>
        <dbReference type="ARBA" id="ARBA00006577"/>
    </source>
</evidence>
<gene>
    <name evidence="12" type="ORF">GCM10011534_27450</name>
</gene>
<comment type="subcellular location">
    <subcellularLocation>
        <location evidence="2">Cytoplasm</location>
    </subcellularLocation>
</comment>
<evidence type="ECO:0000256" key="9">
    <source>
        <dbReference type="PROSITE-ProRule" id="PRU00277"/>
    </source>
</evidence>
<feature type="domain" description="PPIase FKBP-type" evidence="11">
    <location>
        <begin position="7"/>
        <end position="83"/>
    </location>
</feature>
<keyword evidence="7 9" id="KW-0413">Isomerase</keyword>
<dbReference type="Gene3D" id="3.10.50.40">
    <property type="match status" value="1"/>
</dbReference>
<comment type="caution">
    <text evidence="12">The sequence shown here is derived from an EMBL/GenBank/DDBJ whole genome shotgun (WGS) entry which is preliminary data.</text>
</comment>
<evidence type="ECO:0000256" key="4">
    <source>
        <dbReference type="ARBA" id="ARBA00022490"/>
    </source>
</evidence>
<keyword evidence="5 9" id="KW-0697">Rotamase</keyword>
<dbReference type="AlphaFoldDB" id="A0A917SY41"/>
<keyword evidence="13" id="KW-1185">Reference proteome</keyword>
<comment type="catalytic activity">
    <reaction evidence="1 9 10">
        <text>[protein]-peptidylproline (omega=180) = [protein]-peptidylproline (omega=0)</text>
        <dbReference type="Rhea" id="RHEA:16237"/>
        <dbReference type="Rhea" id="RHEA-COMP:10747"/>
        <dbReference type="Rhea" id="RHEA-COMP:10748"/>
        <dbReference type="ChEBI" id="CHEBI:83833"/>
        <dbReference type="ChEBI" id="CHEBI:83834"/>
        <dbReference type="EC" id="5.2.1.8"/>
    </reaction>
</comment>
<keyword evidence="6" id="KW-0143">Chaperone</keyword>
<dbReference type="Pfam" id="PF00254">
    <property type="entry name" value="FKBP_C"/>
    <property type="match status" value="1"/>
</dbReference>
<evidence type="ECO:0000256" key="6">
    <source>
        <dbReference type="ARBA" id="ARBA00023186"/>
    </source>
</evidence>
<dbReference type="RefSeq" id="WP_028287423.1">
    <property type="nucleotide sequence ID" value="NZ_BMLF01000002.1"/>
</dbReference>
<dbReference type="GO" id="GO:0003755">
    <property type="term" value="F:peptidyl-prolyl cis-trans isomerase activity"/>
    <property type="evidence" value="ECO:0007669"/>
    <property type="project" value="UniProtKB-UniRule"/>
</dbReference>
<dbReference type="EMBL" id="BMLF01000002">
    <property type="protein sequence ID" value="GGM04182.1"/>
    <property type="molecule type" value="Genomic_DNA"/>
</dbReference>
<reference evidence="12" key="2">
    <citation type="submission" date="2020-09" db="EMBL/GenBank/DDBJ databases">
        <authorList>
            <person name="Sun Q."/>
            <person name="Zhou Y."/>
        </authorList>
    </citation>
    <scope>NUCLEOTIDE SEQUENCE</scope>
    <source>
        <strain evidence="12">CGMCC 1.6293</strain>
    </source>
</reference>
<evidence type="ECO:0000256" key="1">
    <source>
        <dbReference type="ARBA" id="ARBA00000971"/>
    </source>
</evidence>
<dbReference type="EC" id="5.2.1.8" evidence="10"/>
<evidence type="ECO:0000256" key="2">
    <source>
        <dbReference type="ARBA" id="ARBA00004496"/>
    </source>
</evidence>
<sequence>MSEAKQGDTVRIHYTGTLNDGTTFDSSEGRDPLEFTVGTGQIIPGLEKAIPGMNVGEKKTVEVPCAEAYGEREPGAMQTVPRDQIPEEIEVKPGLQLQVQTPQGQVMPVTVAEVNESEVTLDANHPLAGRDLTFDIELVEIA</sequence>
<evidence type="ECO:0000313" key="13">
    <source>
        <dbReference type="Proteomes" id="UP000649829"/>
    </source>
</evidence>
<comment type="function">
    <text evidence="8">Also involved in hydrogenase metallocenter assembly, probably by participating in the nickel insertion step. This function in hydrogenase biosynthesis requires chaperone activity and the presence of the metal-binding domain, but not PPIase activity.</text>
</comment>
<reference evidence="12" key="1">
    <citation type="journal article" date="2014" name="Int. J. Syst. Evol. Microbiol.">
        <title>Complete genome sequence of Corynebacterium casei LMG S-19264T (=DSM 44701T), isolated from a smear-ripened cheese.</title>
        <authorList>
            <consortium name="US DOE Joint Genome Institute (JGI-PGF)"/>
            <person name="Walter F."/>
            <person name="Albersmeier A."/>
            <person name="Kalinowski J."/>
            <person name="Ruckert C."/>
        </authorList>
    </citation>
    <scope>NUCLEOTIDE SEQUENCE</scope>
    <source>
        <strain evidence="12">CGMCC 1.6293</strain>
    </source>
</reference>
<dbReference type="PANTHER" id="PTHR47861:SF3">
    <property type="entry name" value="FKBP-TYPE PEPTIDYL-PROLYL CIS-TRANS ISOMERASE SLYD"/>
    <property type="match status" value="1"/>
</dbReference>
<dbReference type="InterPro" id="IPR046357">
    <property type="entry name" value="PPIase_dom_sf"/>
</dbReference>
<dbReference type="InterPro" id="IPR001179">
    <property type="entry name" value="PPIase_FKBP_dom"/>
</dbReference>
<evidence type="ECO:0000256" key="7">
    <source>
        <dbReference type="ARBA" id="ARBA00023235"/>
    </source>
</evidence>
<evidence type="ECO:0000259" key="11">
    <source>
        <dbReference type="PROSITE" id="PS50059"/>
    </source>
</evidence>
<name>A0A917SY41_9RHOB</name>